<dbReference type="InterPro" id="IPR020040">
    <property type="entry name" value="Ribosomal_uL6_a/b-dom"/>
</dbReference>
<dbReference type="GO" id="GO:0019843">
    <property type="term" value="F:rRNA binding"/>
    <property type="evidence" value="ECO:0007669"/>
    <property type="project" value="UniProtKB-UniRule"/>
</dbReference>
<name>A0A853G9Y5_9GAMM</name>
<dbReference type="GO" id="GO:0002181">
    <property type="term" value="P:cytoplasmic translation"/>
    <property type="evidence" value="ECO:0007669"/>
    <property type="project" value="TreeGrafter"/>
</dbReference>
<dbReference type="GO" id="GO:0022625">
    <property type="term" value="C:cytosolic large ribosomal subunit"/>
    <property type="evidence" value="ECO:0007669"/>
    <property type="project" value="UniProtKB-UniRule"/>
</dbReference>
<evidence type="ECO:0000256" key="3">
    <source>
        <dbReference type="ARBA" id="ARBA00023274"/>
    </source>
</evidence>
<feature type="domain" description="Large ribosomal subunit protein uL6 alpha-beta" evidence="7">
    <location>
        <begin position="11"/>
        <end position="86"/>
    </location>
</feature>
<dbReference type="PANTHER" id="PTHR11655:SF14">
    <property type="entry name" value="LARGE RIBOSOMAL SUBUNIT PROTEIN UL6M"/>
    <property type="match status" value="1"/>
</dbReference>
<evidence type="ECO:0000256" key="5">
    <source>
        <dbReference type="RuleBase" id="RU003869"/>
    </source>
</evidence>
<keyword evidence="2 4" id="KW-0689">Ribosomal protein</keyword>
<dbReference type="Gene3D" id="3.90.930.12">
    <property type="entry name" value="Ribosomal protein L6, alpha-beta domain"/>
    <property type="match status" value="2"/>
</dbReference>
<dbReference type="InterPro" id="IPR002358">
    <property type="entry name" value="Ribosomal_uL6_CS"/>
</dbReference>
<dbReference type="GO" id="GO:0003735">
    <property type="term" value="F:structural constituent of ribosome"/>
    <property type="evidence" value="ECO:0007669"/>
    <property type="project" value="UniProtKB-UniRule"/>
</dbReference>
<dbReference type="PANTHER" id="PTHR11655">
    <property type="entry name" value="60S/50S RIBOSOMAL PROTEIN L6/L9"/>
    <property type="match status" value="1"/>
</dbReference>
<comment type="caution">
    <text evidence="8">The sequence shown here is derived from an EMBL/GenBank/DDBJ whole genome shotgun (WGS) entry which is preliminary data.</text>
</comment>
<dbReference type="FunFam" id="3.90.930.12:FF:000001">
    <property type="entry name" value="50S ribosomal protein L6"/>
    <property type="match status" value="1"/>
</dbReference>
<dbReference type="SUPFAM" id="SSF56053">
    <property type="entry name" value="Ribosomal protein L6"/>
    <property type="match status" value="2"/>
</dbReference>
<dbReference type="PRINTS" id="PR00059">
    <property type="entry name" value="RIBOSOMALL6"/>
</dbReference>
<dbReference type="NCBIfam" id="TIGR03654">
    <property type="entry name" value="L6_bact"/>
    <property type="match status" value="1"/>
</dbReference>
<dbReference type="AlphaFoldDB" id="A0A853G9Y5"/>
<sequence>MSRVAKSSITIPTSVEVVITGNLMSVKGRLGQLNMIIHPCVAIVNTNSKLSFNIITIKKKEQKKAWAQAGTARANTANLIQGVTEGWKKKLTLIGVGYRAKVIGKILDLTLGFSHPINYKFPEGIIVETPSQTEIIIKGMDKQKVGQVASEIRSYRPPEPYKGKGVRYIDEQVIHKEIKKK</sequence>
<keyword evidence="4 6" id="KW-0694">RNA-binding</keyword>
<reference evidence="8 9" key="1">
    <citation type="submission" date="2020-05" db="EMBL/GenBank/DDBJ databases">
        <title>Horizontal transmission and recombination maintain forever young bacterial symbiont genomes.</title>
        <authorList>
            <person name="Russell S.L."/>
            <person name="Pepper-Tunick E."/>
            <person name="Svedberg J."/>
            <person name="Byrne A."/>
            <person name="Ruelas Castillo J."/>
            <person name="Vollmers C."/>
            <person name="Beinart R.A."/>
            <person name="Corbett-Detig R."/>
        </authorList>
    </citation>
    <scope>NUCLEOTIDE SEQUENCE [LARGE SCALE GENOMIC DNA]</scope>
    <source>
        <strain evidence="8">Monterey_2004</strain>
    </source>
</reference>
<protein>
    <recommendedName>
        <fullName evidence="4">Large ribosomal subunit protein uL6</fullName>
    </recommendedName>
</protein>
<evidence type="ECO:0000256" key="1">
    <source>
        <dbReference type="ARBA" id="ARBA00009356"/>
    </source>
</evidence>
<comment type="subunit">
    <text evidence="4">Part of the 50S ribosomal subunit.</text>
</comment>
<evidence type="ECO:0000256" key="4">
    <source>
        <dbReference type="HAMAP-Rule" id="MF_01365"/>
    </source>
</evidence>
<dbReference type="PIRSF" id="PIRSF002162">
    <property type="entry name" value="Ribosomal_L6"/>
    <property type="match status" value="1"/>
</dbReference>
<proteinExistence type="inferred from homology"/>
<accession>A0A853G9Y5</accession>
<dbReference type="HAMAP" id="MF_01365_B">
    <property type="entry name" value="Ribosomal_uL6_B"/>
    <property type="match status" value="1"/>
</dbReference>
<dbReference type="InterPro" id="IPR036789">
    <property type="entry name" value="Ribosomal_uL6-like_a/b-dom_sf"/>
</dbReference>
<evidence type="ECO:0000313" key="9">
    <source>
        <dbReference type="Proteomes" id="UP000525329"/>
    </source>
</evidence>
<evidence type="ECO:0000256" key="6">
    <source>
        <dbReference type="RuleBase" id="RU003870"/>
    </source>
</evidence>
<comment type="function">
    <text evidence="4 6">This protein binds to the 23S rRNA, and is important in its secondary structure. It is located near the subunit interface in the base of the L7/L12 stalk, and near the tRNA binding site of the peptidyltransferase center.</text>
</comment>
<dbReference type="EMBL" id="JACCHU010000001">
    <property type="protein sequence ID" value="NYT52502.1"/>
    <property type="molecule type" value="Genomic_DNA"/>
</dbReference>
<dbReference type="PROSITE" id="PS00525">
    <property type="entry name" value="RIBOSOMAL_L6_1"/>
    <property type="match status" value="1"/>
</dbReference>
<feature type="domain" description="Large ribosomal subunit protein uL6 alpha-beta" evidence="7">
    <location>
        <begin position="94"/>
        <end position="168"/>
    </location>
</feature>
<gene>
    <name evidence="4 8" type="primary">rplF</name>
    <name evidence="8" type="ORF">H0A74_02870</name>
</gene>
<evidence type="ECO:0000313" key="8">
    <source>
        <dbReference type="EMBL" id="NYT52502.1"/>
    </source>
</evidence>
<dbReference type="Pfam" id="PF00347">
    <property type="entry name" value="Ribosomal_L6"/>
    <property type="match status" value="2"/>
</dbReference>
<dbReference type="Proteomes" id="UP000525329">
    <property type="component" value="Unassembled WGS sequence"/>
</dbReference>
<dbReference type="InterPro" id="IPR000702">
    <property type="entry name" value="Ribosomal_uL6-like"/>
</dbReference>
<comment type="similarity">
    <text evidence="1 4 5">Belongs to the universal ribosomal protein uL6 family.</text>
</comment>
<keyword evidence="3 4" id="KW-0687">Ribonucleoprotein</keyword>
<evidence type="ECO:0000256" key="2">
    <source>
        <dbReference type="ARBA" id="ARBA00022980"/>
    </source>
</evidence>
<keyword evidence="4 6" id="KW-0699">rRNA-binding</keyword>
<organism evidence="8 9">
    <name type="scientific">Candidatus Vesicomyosocius endoextente</name>
    <dbReference type="NCBI Taxonomy" id="2738853"/>
    <lineage>
        <taxon>Bacteria</taxon>
        <taxon>Pseudomonadati</taxon>
        <taxon>Pseudomonadota</taxon>
        <taxon>Gammaproteobacteria</taxon>
        <taxon>Candidatus Pseudothioglobaceae</taxon>
        <taxon>Candidatus Vesicomyidisocius</taxon>
    </lineage>
</organism>
<dbReference type="InterPro" id="IPR019906">
    <property type="entry name" value="Ribosomal_uL6_bac-type"/>
</dbReference>
<evidence type="ECO:0000259" key="7">
    <source>
        <dbReference type="Pfam" id="PF00347"/>
    </source>
</evidence>